<dbReference type="GO" id="GO:1901135">
    <property type="term" value="P:carbohydrate derivative metabolic process"/>
    <property type="evidence" value="ECO:0007669"/>
    <property type="project" value="InterPro"/>
</dbReference>
<dbReference type="AlphaFoldDB" id="A0A1B2JH78"/>
<dbReference type="InterPro" id="IPR046348">
    <property type="entry name" value="SIS_dom_sf"/>
</dbReference>
<name>A0A1B2JH78_PICPA</name>
<accession>A0A1B2JH78</accession>
<evidence type="ECO:0000259" key="1">
    <source>
        <dbReference type="PROSITE" id="PS51464"/>
    </source>
</evidence>
<dbReference type="SUPFAM" id="SSF53697">
    <property type="entry name" value="SIS domain"/>
    <property type="match status" value="1"/>
</dbReference>
<dbReference type="Gene3D" id="3.40.50.10490">
    <property type="entry name" value="Glucose-6-phosphate isomerase like protein, domain 1"/>
    <property type="match status" value="1"/>
</dbReference>
<dbReference type="GO" id="GO:0097367">
    <property type="term" value="F:carbohydrate derivative binding"/>
    <property type="evidence" value="ECO:0007669"/>
    <property type="project" value="InterPro"/>
</dbReference>
<reference evidence="2 3" key="1">
    <citation type="submission" date="2016-02" db="EMBL/GenBank/DDBJ databases">
        <title>Comparative genomic and transcriptomic foundation for Pichia pastoris.</title>
        <authorList>
            <person name="Love K.R."/>
            <person name="Shah K.A."/>
            <person name="Whittaker C.A."/>
            <person name="Wu J."/>
            <person name="Bartlett M.C."/>
            <person name="Ma D."/>
            <person name="Leeson R.L."/>
            <person name="Priest M."/>
            <person name="Young S.K."/>
            <person name="Love J.C."/>
        </authorList>
    </citation>
    <scope>NUCLEOTIDE SEQUENCE [LARGE SCALE GENOMIC DNA]</scope>
    <source>
        <strain evidence="2 3">ATCC 28485</strain>
    </source>
</reference>
<evidence type="ECO:0000313" key="2">
    <source>
        <dbReference type="EMBL" id="ANZ77397.1"/>
    </source>
</evidence>
<sequence length="331" mass="36070">MSKASYDDLNIGIVSTILSSQAQAISNLNSQYRTSWCLNELKNCLAIMMKSLEKHGKLVISGVGKSHKIATKISATMNSLSLHSAVLHPTEALHGDLGLLREENNDTLILISVSGKTSELINLLTYVPNGIAVILLTCTRDSILAHDHRVKGVLYAELPYQFSESYLYGLSAPTISTTLCLTLMDSVCIALAEAYIKDKQLRQRLFGERHPGGVIGEEYSRGSTASLNTQFSTSIGPYSSGSNTDSNIIGSPDEIIEPYGHQGKLVYHTSKIPQNQLKLLQVITANDVLVIAGTFAIECQKIRDIFRTNSANTELDFADVLDQIEGNLVPI</sequence>
<dbReference type="InterPro" id="IPR001347">
    <property type="entry name" value="SIS_dom"/>
</dbReference>
<dbReference type="Proteomes" id="UP000094565">
    <property type="component" value="Chromosome 4"/>
</dbReference>
<dbReference type="PROSITE" id="PS51464">
    <property type="entry name" value="SIS"/>
    <property type="match status" value="1"/>
</dbReference>
<feature type="domain" description="SIS" evidence="1">
    <location>
        <begin position="48"/>
        <end position="197"/>
    </location>
</feature>
<dbReference type="PANTHER" id="PTHR38418">
    <property type="entry name" value="SUGAR ISOMERASE, KPSF/GUTQ (AFU_ORTHOLOGUE AFUA_6G08860)"/>
    <property type="match status" value="1"/>
</dbReference>
<protein>
    <submittedName>
        <fullName evidence="2">BA75_04367T0</fullName>
    </submittedName>
</protein>
<dbReference type="PANTHER" id="PTHR38418:SF2">
    <property type="entry name" value="SUGAR ISOMERASE, KPSF_GUTQ (AFU_ORTHOLOGUE AFUA_6G08860)"/>
    <property type="match status" value="1"/>
</dbReference>
<evidence type="ECO:0000313" key="3">
    <source>
        <dbReference type="Proteomes" id="UP000094565"/>
    </source>
</evidence>
<dbReference type="Pfam" id="PF01380">
    <property type="entry name" value="SIS"/>
    <property type="match status" value="1"/>
</dbReference>
<organism evidence="2 3">
    <name type="scientific">Komagataella pastoris</name>
    <name type="common">Yeast</name>
    <name type="synonym">Pichia pastoris</name>
    <dbReference type="NCBI Taxonomy" id="4922"/>
    <lineage>
        <taxon>Eukaryota</taxon>
        <taxon>Fungi</taxon>
        <taxon>Dikarya</taxon>
        <taxon>Ascomycota</taxon>
        <taxon>Saccharomycotina</taxon>
        <taxon>Pichiomycetes</taxon>
        <taxon>Pichiales</taxon>
        <taxon>Pichiaceae</taxon>
        <taxon>Komagataella</taxon>
    </lineage>
</organism>
<proteinExistence type="predicted"/>
<dbReference type="EMBL" id="CP014587">
    <property type="protein sequence ID" value="ANZ77397.1"/>
    <property type="molecule type" value="Genomic_DNA"/>
</dbReference>
<gene>
    <name evidence="2" type="ORF">ATY40_BA7504367</name>
</gene>
<keyword evidence="3" id="KW-1185">Reference proteome</keyword>
<dbReference type="OrthoDB" id="1872003at2759"/>